<feature type="transmembrane region" description="Helical" evidence="1">
    <location>
        <begin position="114"/>
        <end position="136"/>
    </location>
</feature>
<evidence type="ECO:0000313" key="2">
    <source>
        <dbReference type="EMBL" id="TDK50294.1"/>
    </source>
</evidence>
<dbReference type="InterPro" id="IPR047784">
    <property type="entry name" value="TrgA"/>
</dbReference>
<keyword evidence="3" id="KW-1185">Reference proteome</keyword>
<sequence length="146" mass="15642">MPTAARLVAALCLALVALAVSLEVIPRMPESTNFGYFVPVNIGLGLVCGWIVMGRHTRLGIVGALNNGIASVAVLVFWGLLVQGAYEMFRLAMSHRYHGPVEAVYGIFELSVDYAQVLLAPEIIATLLLGGVLSGISTEFAGRLWR</sequence>
<proteinExistence type="predicted"/>
<dbReference type="EMBL" id="SMUV01000057">
    <property type="protein sequence ID" value="TDK50294.1"/>
    <property type="molecule type" value="Genomic_DNA"/>
</dbReference>
<accession>A0A4R5VDS9</accession>
<organism evidence="2 3">
    <name type="scientific">Antarcticimicrobium luteum</name>
    <dbReference type="NCBI Taxonomy" id="2547397"/>
    <lineage>
        <taxon>Bacteria</taxon>
        <taxon>Pseudomonadati</taxon>
        <taxon>Pseudomonadota</taxon>
        <taxon>Alphaproteobacteria</taxon>
        <taxon>Rhodobacterales</taxon>
        <taxon>Paracoccaceae</taxon>
        <taxon>Antarcticimicrobium</taxon>
    </lineage>
</organism>
<dbReference type="Proteomes" id="UP000295301">
    <property type="component" value="Unassembled WGS sequence"/>
</dbReference>
<dbReference type="OrthoDB" id="7869508at2"/>
<keyword evidence="1" id="KW-1133">Transmembrane helix</keyword>
<name>A0A4R5VDS9_9RHOB</name>
<comment type="caution">
    <text evidence="2">The sequence shown here is derived from an EMBL/GenBank/DDBJ whole genome shotgun (WGS) entry which is preliminary data.</text>
</comment>
<feature type="transmembrane region" description="Helical" evidence="1">
    <location>
        <begin position="64"/>
        <end position="86"/>
    </location>
</feature>
<reference evidence="2 3" key="1">
    <citation type="submission" date="2019-03" db="EMBL/GenBank/DDBJ databases">
        <title>Ruegeria lutea sp. nov., a novel strain, isolated from marine sediment, the Masan Bay, South Korea.</title>
        <authorList>
            <person name="Kim J."/>
            <person name="Kim D.-Y."/>
            <person name="Lee S.-S."/>
        </authorList>
    </citation>
    <scope>NUCLEOTIDE SEQUENCE [LARGE SCALE GENOMIC DNA]</scope>
    <source>
        <strain evidence="2 3">318-1</strain>
    </source>
</reference>
<evidence type="ECO:0000256" key="1">
    <source>
        <dbReference type="SAM" id="Phobius"/>
    </source>
</evidence>
<dbReference type="NCBIfam" id="NF033773">
    <property type="entry name" value="tellur_TrgA"/>
    <property type="match status" value="1"/>
</dbReference>
<keyword evidence="1" id="KW-0472">Membrane</keyword>
<dbReference type="RefSeq" id="WP_133358947.1">
    <property type="nucleotide sequence ID" value="NZ_SMUV01000057.1"/>
</dbReference>
<evidence type="ECO:0000313" key="3">
    <source>
        <dbReference type="Proteomes" id="UP000295301"/>
    </source>
</evidence>
<keyword evidence="1" id="KW-0812">Transmembrane</keyword>
<feature type="transmembrane region" description="Helical" evidence="1">
    <location>
        <begin position="32"/>
        <end position="52"/>
    </location>
</feature>
<dbReference type="AlphaFoldDB" id="A0A4R5VDS9"/>
<protein>
    <submittedName>
        <fullName evidence="2">TrgA family protein</fullName>
    </submittedName>
</protein>
<gene>
    <name evidence="2" type="ORF">E1832_06605</name>
</gene>